<dbReference type="GO" id="GO:0004674">
    <property type="term" value="F:protein serine/threonine kinase activity"/>
    <property type="evidence" value="ECO:0007669"/>
    <property type="project" value="UniProtKB-KW"/>
</dbReference>
<dbReference type="Pfam" id="PF00069">
    <property type="entry name" value="Pkinase"/>
    <property type="match status" value="1"/>
</dbReference>
<dbReference type="InterPro" id="IPR008271">
    <property type="entry name" value="Ser/Thr_kinase_AS"/>
</dbReference>
<feature type="region of interest" description="Disordered" evidence="9">
    <location>
        <begin position="364"/>
        <end position="429"/>
    </location>
</feature>
<evidence type="ECO:0000256" key="9">
    <source>
        <dbReference type="SAM" id="MobiDB-lite"/>
    </source>
</evidence>
<sequence>MEPGTLIADRYRLDETIASGGMGTVWRGFDLRLKRAVAIKILKTGFEDDDVARARFEHEAQSVAALRHTGIAALYDYSEMQDETGAFLSYLVMELIEGRSLTARLLDGPMAPAEAMRLCAQVAEALQCAHEAGIIHRDVKPANIILDNRGRAVLVDFGIALSAGRTAITETGMLLGTLYYASPEQLEGRELNFATDIYSLGAVTYECLAGNPPFTGDTAGTILNGHLNQPPPQLPETVPPAPAATVFRALAKRPDQRWPSAAALAEASGEAIANPFAAQPLPSHVYAHVPSPATHVTPPGPEAPTSPNAGLRKTRRGTAIALVGTVLAIAGLAVALMFSPWFGMAEGVIGEQGTFGALDWRSNSGAEAMDSESPSSAAPSTSDATSAEETEHGEGGPTTEAGEDDEDTGGGGGEATEEESDDAGSVDGGAANLPDVWGIWYTDAWNELYEAGWENLKLERSTVDPENGATDCSVLYTDPEGGTPTHYDELVTITYLEINDNTC</sequence>
<keyword evidence="6" id="KW-0067">ATP-binding</keyword>
<name>A0A1G6R622_9ACTN</name>
<keyword evidence="10" id="KW-1133">Transmembrane helix</keyword>
<dbReference type="RefSeq" id="WP_091027363.1">
    <property type="nucleotide sequence ID" value="NZ_FNAD01000001.1"/>
</dbReference>
<dbReference type="AlphaFoldDB" id="A0A1G6R622"/>
<feature type="region of interest" description="Disordered" evidence="9">
    <location>
        <begin position="290"/>
        <end position="312"/>
    </location>
</feature>
<dbReference type="Gene3D" id="1.10.510.10">
    <property type="entry name" value="Transferase(Phosphotransferase) domain 1"/>
    <property type="match status" value="1"/>
</dbReference>
<keyword evidence="4" id="KW-0547">Nucleotide-binding</keyword>
<evidence type="ECO:0000313" key="12">
    <source>
        <dbReference type="EMBL" id="SDC99477.1"/>
    </source>
</evidence>
<evidence type="ECO:0000256" key="5">
    <source>
        <dbReference type="ARBA" id="ARBA00022777"/>
    </source>
</evidence>
<dbReference type="InterPro" id="IPR000719">
    <property type="entry name" value="Prot_kinase_dom"/>
</dbReference>
<feature type="transmembrane region" description="Helical" evidence="10">
    <location>
        <begin position="319"/>
        <end position="342"/>
    </location>
</feature>
<dbReference type="PROSITE" id="PS50011">
    <property type="entry name" value="PROTEIN_KINASE_DOM"/>
    <property type="match status" value="1"/>
</dbReference>
<dbReference type="Proteomes" id="UP000198949">
    <property type="component" value="Unassembled WGS sequence"/>
</dbReference>
<dbReference type="EC" id="2.7.11.1" evidence="1"/>
<dbReference type="FunFam" id="1.10.510.10:FF:000021">
    <property type="entry name" value="Serine/threonine protein kinase"/>
    <property type="match status" value="1"/>
</dbReference>
<protein>
    <recommendedName>
        <fullName evidence="1">non-specific serine/threonine protein kinase</fullName>
        <ecNumber evidence="1">2.7.11.1</ecNumber>
    </recommendedName>
</protein>
<keyword evidence="2 12" id="KW-0723">Serine/threonine-protein kinase</keyword>
<evidence type="ECO:0000313" key="13">
    <source>
        <dbReference type="Proteomes" id="UP000198949"/>
    </source>
</evidence>
<dbReference type="InterPro" id="IPR011009">
    <property type="entry name" value="Kinase-like_dom_sf"/>
</dbReference>
<feature type="compositionally biased region" description="Low complexity" evidence="9">
    <location>
        <begin position="366"/>
        <end position="387"/>
    </location>
</feature>
<feature type="domain" description="Protein kinase" evidence="11">
    <location>
        <begin position="11"/>
        <end position="277"/>
    </location>
</feature>
<dbReference type="SMART" id="SM00220">
    <property type="entry name" value="S_TKc"/>
    <property type="match status" value="1"/>
</dbReference>
<keyword evidence="10" id="KW-0812">Transmembrane</keyword>
<dbReference type="OrthoDB" id="9762169at2"/>
<accession>A0A1G6R622</accession>
<dbReference type="Gene3D" id="3.30.200.20">
    <property type="entry name" value="Phosphorylase Kinase, domain 1"/>
    <property type="match status" value="1"/>
</dbReference>
<keyword evidence="10" id="KW-0472">Membrane</keyword>
<evidence type="ECO:0000259" key="11">
    <source>
        <dbReference type="PROSITE" id="PS50011"/>
    </source>
</evidence>
<evidence type="ECO:0000256" key="4">
    <source>
        <dbReference type="ARBA" id="ARBA00022741"/>
    </source>
</evidence>
<evidence type="ECO:0000256" key="1">
    <source>
        <dbReference type="ARBA" id="ARBA00012513"/>
    </source>
</evidence>
<keyword evidence="5 12" id="KW-0418">Kinase</keyword>
<gene>
    <name evidence="12" type="ORF">SAMN05216270_101290</name>
</gene>
<dbReference type="GO" id="GO:0005524">
    <property type="term" value="F:ATP binding"/>
    <property type="evidence" value="ECO:0007669"/>
    <property type="project" value="UniProtKB-KW"/>
</dbReference>
<dbReference type="SUPFAM" id="SSF56112">
    <property type="entry name" value="Protein kinase-like (PK-like)"/>
    <property type="match status" value="1"/>
</dbReference>
<evidence type="ECO:0000256" key="8">
    <source>
        <dbReference type="ARBA" id="ARBA00048679"/>
    </source>
</evidence>
<evidence type="ECO:0000256" key="6">
    <source>
        <dbReference type="ARBA" id="ARBA00022840"/>
    </source>
</evidence>
<comment type="catalytic activity">
    <reaction evidence="8">
        <text>L-seryl-[protein] + ATP = O-phospho-L-seryl-[protein] + ADP + H(+)</text>
        <dbReference type="Rhea" id="RHEA:17989"/>
        <dbReference type="Rhea" id="RHEA-COMP:9863"/>
        <dbReference type="Rhea" id="RHEA-COMP:11604"/>
        <dbReference type="ChEBI" id="CHEBI:15378"/>
        <dbReference type="ChEBI" id="CHEBI:29999"/>
        <dbReference type="ChEBI" id="CHEBI:30616"/>
        <dbReference type="ChEBI" id="CHEBI:83421"/>
        <dbReference type="ChEBI" id="CHEBI:456216"/>
        <dbReference type="EC" id="2.7.11.1"/>
    </reaction>
</comment>
<dbReference type="FunFam" id="3.30.200.20:FF:000035">
    <property type="entry name" value="Serine/threonine protein kinase Stk1"/>
    <property type="match status" value="1"/>
</dbReference>
<feature type="compositionally biased region" description="Acidic residues" evidence="9">
    <location>
        <begin position="415"/>
        <end position="424"/>
    </location>
</feature>
<dbReference type="PROSITE" id="PS00108">
    <property type="entry name" value="PROTEIN_KINASE_ST"/>
    <property type="match status" value="1"/>
</dbReference>
<dbReference type="PANTHER" id="PTHR43289:SF6">
    <property type="entry name" value="SERINE_THREONINE-PROTEIN KINASE NEKL-3"/>
    <property type="match status" value="1"/>
</dbReference>
<evidence type="ECO:0000256" key="7">
    <source>
        <dbReference type="ARBA" id="ARBA00047899"/>
    </source>
</evidence>
<evidence type="ECO:0000256" key="10">
    <source>
        <dbReference type="SAM" id="Phobius"/>
    </source>
</evidence>
<keyword evidence="13" id="KW-1185">Reference proteome</keyword>
<comment type="catalytic activity">
    <reaction evidence="7">
        <text>L-threonyl-[protein] + ATP = O-phospho-L-threonyl-[protein] + ADP + H(+)</text>
        <dbReference type="Rhea" id="RHEA:46608"/>
        <dbReference type="Rhea" id="RHEA-COMP:11060"/>
        <dbReference type="Rhea" id="RHEA-COMP:11605"/>
        <dbReference type="ChEBI" id="CHEBI:15378"/>
        <dbReference type="ChEBI" id="CHEBI:30013"/>
        <dbReference type="ChEBI" id="CHEBI:30616"/>
        <dbReference type="ChEBI" id="CHEBI:61977"/>
        <dbReference type="ChEBI" id="CHEBI:456216"/>
        <dbReference type="EC" id="2.7.11.1"/>
    </reaction>
</comment>
<evidence type="ECO:0000256" key="2">
    <source>
        <dbReference type="ARBA" id="ARBA00022527"/>
    </source>
</evidence>
<keyword evidence="3" id="KW-0808">Transferase</keyword>
<dbReference type="EMBL" id="FNAD01000001">
    <property type="protein sequence ID" value="SDC99477.1"/>
    <property type="molecule type" value="Genomic_DNA"/>
</dbReference>
<dbReference type="GO" id="GO:0045717">
    <property type="term" value="P:negative regulation of fatty acid biosynthetic process"/>
    <property type="evidence" value="ECO:0007669"/>
    <property type="project" value="UniProtKB-ARBA"/>
</dbReference>
<evidence type="ECO:0000256" key="3">
    <source>
        <dbReference type="ARBA" id="ARBA00022679"/>
    </source>
</evidence>
<reference evidence="13" key="1">
    <citation type="submission" date="2016-10" db="EMBL/GenBank/DDBJ databases">
        <authorList>
            <person name="Varghese N."/>
            <person name="Submissions S."/>
        </authorList>
    </citation>
    <scope>NUCLEOTIDE SEQUENCE [LARGE SCALE GENOMIC DNA]</scope>
    <source>
        <strain evidence="13">CGMCC 4.3516</strain>
    </source>
</reference>
<dbReference type="PANTHER" id="PTHR43289">
    <property type="entry name" value="MITOGEN-ACTIVATED PROTEIN KINASE KINASE KINASE 20-RELATED"/>
    <property type="match status" value="1"/>
</dbReference>
<organism evidence="12 13">
    <name type="scientific">Glycomyces harbinensis</name>
    <dbReference type="NCBI Taxonomy" id="58114"/>
    <lineage>
        <taxon>Bacteria</taxon>
        <taxon>Bacillati</taxon>
        <taxon>Actinomycetota</taxon>
        <taxon>Actinomycetes</taxon>
        <taxon>Glycomycetales</taxon>
        <taxon>Glycomycetaceae</taxon>
        <taxon>Glycomyces</taxon>
    </lineage>
</organism>
<dbReference type="CDD" id="cd14014">
    <property type="entry name" value="STKc_PknB_like"/>
    <property type="match status" value="1"/>
</dbReference>
<proteinExistence type="predicted"/>
<dbReference type="STRING" id="58114.SAMN05216270_101290"/>